<gene>
    <name evidence="1" type="ORF">GFSPODELE1_LOCUS1528</name>
</gene>
<protein>
    <submittedName>
        <fullName evidence="1">Uncharacterized protein</fullName>
    </submittedName>
</protein>
<dbReference type="Proteomes" id="UP001497453">
    <property type="component" value="Chromosome 1"/>
</dbReference>
<organism evidence="1 2">
    <name type="scientific">Somion occarium</name>
    <dbReference type="NCBI Taxonomy" id="3059160"/>
    <lineage>
        <taxon>Eukaryota</taxon>
        <taxon>Fungi</taxon>
        <taxon>Dikarya</taxon>
        <taxon>Basidiomycota</taxon>
        <taxon>Agaricomycotina</taxon>
        <taxon>Agaricomycetes</taxon>
        <taxon>Polyporales</taxon>
        <taxon>Cerrenaceae</taxon>
        <taxon>Somion</taxon>
    </lineage>
</organism>
<evidence type="ECO:0000313" key="2">
    <source>
        <dbReference type="Proteomes" id="UP001497453"/>
    </source>
</evidence>
<name>A0ABP1CR40_9APHY</name>
<sequence>MFTPVDIQRLQNVIQCSWSDDTHGVYGSGPLVFHVWYDKRGLLKEERTRASGASIASAVSSLAGGYSTQSPVFRRLYSPRLYFYFISSFLLPKGSKSYISK</sequence>
<accession>A0ABP1CR40</accession>
<evidence type="ECO:0000313" key="1">
    <source>
        <dbReference type="EMBL" id="CAL1697183.1"/>
    </source>
</evidence>
<reference evidence="2" key="1">
    <citation type="submission" date="2024-04" db="EMBL/GenBank/DDBJ databases">
        <authorList>
            <person name="Shaw F."/>
            <person name="Minotto A."/>
        </authorList>
    </citation>
    <scope>NUCLEOTIDE SEQUENCE [LARGE SCALE GENOMIC DNA]</scope>
</reference>
<keyword evidence="2" id="KW-1185">Reference proteome</keyword>
<proteinExistence type="predicted"/>
<dbReference type="EMBL" id="OZ037944">
    <property type="protein sequence ID" value="CAL1697183.1"/>
    <property type="molecule type" value="Genomic_DNA"/>
</dbReference>